<proteinExistence type="predicted"/>
<dbReference type="RefSeq" id="WP_187578768.1">
    <property type="nucleotide sequence ID" value="NZ_CP060713.1"/>
</dbReference>
<dbReference type="Proteomes" id="UP000515947">
    <property type="component" value="Chromosome"/>
</dbReference>
<dbReference type="KEGG" id="nmes:H9L09_21350"/>
<accession>A0A7G9RBF1</accession>
<name>A0A7G9RBF1_9ACTN</name>
<protein>
    <submittedName>
        <fullName evidence="1">Uncharacterized protein</fullName>
    </submittedName>
</protein>
<keyword evidence="2" id="KW-1185">Reference proteome</keyword>
<dbReference type="EMBL" id="CP060713">
    <property type="protein sequence ID" value="QNN52926.1"/>
    <property type="molecule type" value="Genomic_DNA"/>
</dbReference>
<sequence>MLVEKDDVTDALRARGDHDRAVQAQVALPRHVDTVREASLLHQLDLNVEEIEAVAAAASTSSHRASA</sequence>
<evidence type="ECO:0000313" key="2">
    <source>
        <dbReference type="Proteomes" id="UP000515947"/>
    </source>
</evidence>
<organism evidence="1 2">
    <name type="scientific">Nocardioides mesophilus</name>
    <dbReference type="NCBI Taxonomy" id="433659"/>
    <lineage>
        <taxon>Bacteria</taxon>
        <taxon>Bacillati</taxon>
        <taxon>Actinomycetota</taxon>
        <taxon>Actinomycetes</taxon>
        <taxon>Propionibacteriales</taxon>
        <taxon>Nocardioidaceae</taxon>
        <taxon>Nocardioides</taxon>
    </lineage>
</organism>
<evidence type="ECO:0000313" key="1">
    <source>
        <dbReference type="EMBL" id="QNN52926.1"/>
    </source>
</evidence>
<gene>
    <name evidence="1" type="ORF">H9L09_21350</name>
</gene>
<dbReference type="AlphaFoldDB" id="A0A7G9RBF1"/>
<reference evidence="1 2" key="1">
    <citation type="submission" date="2020-08" db="EMBL/GenBank/DDBJ databases">
        <title>Genome sequence of Nocardioides mesophilus KACC 16243T.</title>
        <authorList>
            <person name="Hyun D.-W."/>
            <person name="Bae J.-W."/>
        </authorList>
    </citation>
    <scope>NUCLEOTIDE SEQUENCE [LARGE SCALE GENOMIC DNA]</scope>
    <source>
        <strain evidence="1 2">KACC 16243</strain>
    </source>
</reference>